<feature type="transmembrane region" description="Helical" evidence="2">
    <location>
        <begin position="162"/>
        <end position="187"/>
    </location>
</feature>
<feature type="coiled-coil region" evidence="1">
    <location>
        <begin position="368"/>
        <end position="509"/>
    </location>
</feature>
<feature type="coiled-coil region" evidence="1">
    <location>
        <begin position="583"/>
        <end position="610"/>
    </location>
</feature>
<dbReference type="RefSeq" id="XP_033599955.1">
    <property type="nucleotide sequence ID" value="XM_033748929.1"/>
</dbReference>
<reference evidence="4" key="1">
    <citation type="journal article" date="2020" name="Stud. Mycol.">
        <title>101 Dothideomycetes genomes: a test case for predicting lifestyles and emergence of pathogens.</title>
        <authorList>
            <person name="Haridas S."/>
            <person name="Albert R."/>
            <person name="Binder M."/>
            <person name="Bloem J."/>
            <person name="Labutti K."/>
            <person name="Salamov A."/>
            <person name="Andreopoulos B."/>
            <person name="Baker S."/>
            <person name="Barry K."/>
            <person name="Bills G."/>
            <person name="Bluhm B."/>
            <person name="Cannon C."/>
            <person name="Castanera R."/>
            <person name="Culley D."/>
            <person name="Daum C."/>
            <person name="Ezra D."/>
            <person name="Gonzalez J."/>
            <person name="Henrissat B."/>
            <person name="Kuo A."/>
            <person name="Liang C."/>
            <person name="Lipzen A."/>
            <person name="Lutzoni F."/>
            <person name="Magnuson J."/>
            <person name="Mondo S."/>
            <person name="Nolan M."/>
            <person name="Ohm R."/>
            <person name="Pangilinan J."/>
            <person name="Park H.-J."/>
            <person name="Ramirez L."/>
            <person name="Alfaro M."/>
            <person name="Sun H."/>
            <person name="Tritt A."/>
            <person name="Yoshinaga Y."/>
            <person name="Zwiers L.-H."/>
            <person name="Turgeon B."/>
            <person name="Goodwin S."/>
            <person name="Spatafora J."/>
            <person name="Crous P."/>
            <person name="Grigoriev I."/>
        </authorList>
    </citation>
    <scope>NUCLEOTIDE SEQUENCE</scope>
    <source>
        <strain evidence="4">CBS 121739</strain>
    </source>
</reference>
<feature type="signal peptide" evidence="3">
    <location>
        <begin position="1"/>
        <end position="21"/>
    </location>
</feature>
<feature type="transmembrane region" description="Helical" evidence="2">
    <location>
        <begin position="214"/>
        <end position="237"/>
    </location>
</feature>
<proteinExistence type="predicted"/>
<dbReference type="Proteomes" id="UP000799437">
    <property type="component" value="Unassembled WGS sequence"/>
</dbReference>
<protein>
    <submittedName>
        <fullName evidence="4">Uncharacterized protein</fullName>
    </submittedName>
</protein>
<evidence type="ECO:0000313" key="4">
    <source>
        <dbReference type="EMBL" id="KAF2757504.1"/>
    </source>
</evidence>
<keyword evidence="5" id="KW-1185">Reference proteome</keyword>
<keyword evidence="3" id="KW-0732">Signal</keyword>
<dbReference type="AlphaFoldDB" id="A0A6A6W651"/>
<keyword evidence="2" id="KW-1133">Transmembrane helix</keyword>
<keyword evidence="2" id="KW-0812">Transmembrane</keyword>
<dbReference type="EMBL" id="ML996573">
    <property type="protein sequence ID" value="KAF2757504.1"/>
    <property type="molecule type" value="Genomic_DNA"/>
</dbReference>
<name>A0A6A6W651_9PEZI</name>
<keyword evidence="1" id="KW-0175">Coiled coil</keyword>
<feature type="chain" id="PRO_5025417047" evidence="3">
    <location>
        <begin position="22"/>
        <end position="662"/>
    </location>
</feature>
<gene>
    <name evidence="4" type="ORF">EJ05DRAFT_529213</name>
</gene>
<sequence>MQFFHLFLLLVAALFASHAGAAHVLDPRALIARAYLGISVVVFPPEAAPGPRPTPHRTIFFASPTIPAFPDQGPTPESTMSTAGGSGSEAPSFSVLENLALVKELLVTRVFASANYVISQLRLVVGHKGFRVNDPVAFLRAKATPLVATVRNSLVSGAESVIGVWLGFLNSLSAAFGAFSSLVSLVISQSCSAVASAGRSIASIPQSLFQGFRYLLKLSILVILIVMLMWVVLPVVWEFTPRAQAWVAGWFGVPRIDCREALLLAQAELGRMARDHAHYHARIDDLHVRLEKSGSANAAKQSRIEFLEHCGILREDRQNADQIALDILRRKAIAAGFAASRGPADELAALRKALAKQGTTSDEILANSRAAAAEKASLEAQIAGLKQERVVAAQAAQVQLGQANARILALEQEGVVAAQAAPVLLQQAMDKIAALEADKVDAEKAALDRARRARAQVAALKLEKVVAEQAAFLRLQRLTSSKRSASEKAQKLEVEKTAAEDAQRVAEAKVGALEHSLEADKLAAFNALNAQFAEEVAKAAKGMAGPAVEVESIKADALKEIARIEGECKATVKAVEDSAAAKVKVDRKARAELQERLDDVQERLDDTLEVVDGNKRQLKKAGAAVDRLRAELQKLKPAPAPVGQGAFSGALRDIISGPKGPQ</sequence>
<evidence type="ECO:0000256" key="1">
    <source>
        <dbReference type="SAM" id="Coils"/>
    </source>
</evidence>
<organism evidence="4 5">
    <name type="scientific">Pseudovirgaria hyperparasitica</name>
    <dbReference type="NCBI Taxonomy" id="470096"/>
    <lineage>
        <taxon>Eukaryota</taxon>
        <taxon>Fungi</taxon>
        <taxon>Dikarya</taxon>
        <taxon>Ascomycota</taxon>
        <taxon>Pezizomycotina</taxon>
        <taxon>Dothideomycetes</taxon>
        <taxon>Dothideomycetes incertae sedis</taxon>
        <taxon>Acrospermales</taxon>
        <taxon>Acrospermaceae</taxon>
        <taxon>Pseudovirgaria</taxon>
    </lineage>
</organism>
<evidence type="ECO:0000256" key="3">
    <source>
        <dbReference type="SAM" id="SignalP"/>
    </source>
</evidence>
<evidence type="ECO:0000313" key="5">
    <source>
        <dbReference type="Proteomes" id="UP000799437"/>
    </source>
</evidence>
<evidence type="ECO:0000256" key="2">
    <source>
        <dbReference type="SAM" id="Phobius"/>
    </source>
</evidence>
<accession>A0A6A6W651</accession>
<keyword evidence="2" id="KW-0472">Membrane</keyword>
<dbReference type="GeneID" id="54489983"/>